<dbReference type="EC" id="2.7.13.3" evidence="2"/>
<comment type="caution">
    <text evidence="7">The sequence shown here is derived from an EMBL/GenBank/DDBJ whole genome shotgun (WGS) entry which is preliminary data.</text>
</comment>
<evidence type="ECO:0000313" key="8">
    <source>
        <dbReference type="Proteomes" id="UP000319836"/>
    </source>
</evidence>
<evidence type="ECO:0000256" key="4">
    <source>
        <dbReference type="ARBA" id="ARBA00022679"/>
    </source>
</evidence>
<evidence type="ECO:0000256" key="5">
    <source>
        <dbReference type="ARBA" id="ARBA00022777"/>
    </source>
</evidence>
<dbReference type="AlphaFoldDB" id="A0A538UBW6"/>
<dbReference type="Gene3D" id="3.30.565.10">
    <property type="entry name" value="Histidine kinase-like ATPase, C-terminal domain"/>
    <property type="match status" value="1"/>
</dbReference>
<dbReference type="CDD" id="cd00082">
    <property type="entry name" value="HisKA"/>
    <property type="match status" value="1"/>
</dbReference>
<dbReference type="CDD" id="cd16922">
    <property type="entry name" value="HATPase_EvgS-ArcB-TorS-like"/>
    <property type="match status" value="1"/>
</dbReference>
<dbReference type="GO" id="GO:0005886">
    <property type="term" value="C:plasma membrane"/>
    <property type="evidence" value="ECO:0007669"/>
    <property type="project" value="TreeGrafter"/>
</dbReference>
<dbReference type="GO" id="GO:0000155">
    <property type="term" value="F:phosphorelay sensor kinase activity"/>
    <property type="evidence" value="ECO:0007669"/>
    <property type="project" value="InterPro"/>
</dbReference>
<keyword evidence="4" id="KW-0808">Transferase</keyword>
<dbReference type="SMART" id="SM00388">
    <property type="entry name" value="HisKA"/>
    <property type="match status" value="1"/>
</dbReference>
<protein>
    <recommendedName>
        <fullName evidence="2">histidine kinase</fullName>
        <ecNumber evidence="2">2.7.13.3</ecNumber>
    </recommendedName>
</protein>
<dbReference type="Pfam" id="PF00512">
    <property type="entry name" value="HisKA"/>
    <property type="match status" value="1"/>
</dbReference>
<dbReference type="InterPro" id="IPR036097">
    <property type="entry name" value="HisK_dim/P_sf"/>
</dbReference>
<dbReference type="InterPro" id="IPR003661">
    <property type="entry name" value="HisK_dim/P_dom"/>
</dbReference>
<reference evidence="7 8" key="1">
    <citation type="journal article" date="2019" name="Nat. Microbiol.">
        <title>Mediterranean grassland soil C-N compound turnover is dependent on rainfall and depth, and is mediated by genomically divergent microorganisms.</title>
        <authorList>
            <person name="Diamond S."/>
            <person name="Andeer P.F."/>
            <person name="Li Z."/>
            <person name="Crits-Christoph A."/>
            <person name="Burstein D."/>
            <person name="Anantharaman K."/>
            <person name="Lane K.R."/>
            <person name="Thomas B.C."/>
            <person name="Pan C."/>
            <person name="Northen T.R."/>
            <person name="Banfield J.F."/>
        </authorList>
    </citation>
    <scope>NUCLEOTIDE SEQUENCE [LARGE SCALE GENOMIC DNA]</scope>
    <source>
        <strain evidence="7">WS_10</strain>
    </source>
</reference>
<evidence type="ECO:0000256" key="2">
    <source>
        <dbReference type="ARBA" id="ARBA00012438"/>
    </source>
</evidence>
<dbReference type="PROSITE" id="PS50109">
    <property type="entry name" value="HIS_KIN"/>
    <property type="match status" value="1"/>
</dbReference>
<organism evidence="7 8">
    <name type="scientific">Eiseniibacteriota bacterium</name>
    <dbReference type="NCBI Taxonomy" id="2212470"/>
    <lineage>
        <taxon>Bacteria</taxon>
        <taxon>Candidatus Eiseniibacteriota</taxon>
    </lineage>
</organism>
<accession>A0A538UBW6</accession>
<feature type="domain" description="Histidine kinase" evidence="6">
    <location>
        <begin position="1"/>
        <end position="219"/>
    </location>
</feature>
<dbReference type="SUPFAM" id="SSF47384">
    <property type="entry name" value="Homodimeric domain of signal transducing histidine kinase"/>
    <property type="match status" value="1"/>
</dbReference>
<dbReference type="InterPro" id="IPR036890">
    <property type="entry name" value="HATPase_C_sf"/>
</dbReference>
<dbReference type="InterPro" id="IPR003594">
    <property type="entry name" value="HATPase_dom"/>
</dbReference>
<dbReference type="EMBL" id="VBPA01000006">
    <property type="protein sequence ID" value="TMQ73393.1"/>
    <property type="molecule type" value="Genomic_DNA"/>
</dbReference>
<dbReference type="Pfam" id="PF02518">
    <property type="entry name" value="HATPase_c"/>
    <property type="match status" value="1"/>
</dbReference>
<dbReference type="SMART" id="SM00387">
    <property type="entry name" value="HATPase_c"/>
    <property type="match status" value="1"/>
</dbReference>
<dbReference type="Proteomes" id="UP000319836">
    <property type="component" value="Unassembled WGS sequence"/>
</dbReference>
<dbReference type="FunFam" id="3.30.565.10:FF:000006">
    <property type="entry name" value="Sensor histidine kinase WalK"/>
    <property type="match status" value="1"/>
</dbReference>
<dbReference type="Gene3D" id="1.10.287.130">
    <property type="match status" value="1"/>
</dbReference>
<dbReference type="GO" id="GO:0009927">
    <property type="term" value="F:histidine phosphotransfer kinase activity"/>
    <property type="evidence" value="ECO:0007669"/>
    <property type="project" value="TreeGrafter"/>
</dbReference>
<keyword evidence="5 7" id="KW-0418">Kinase</keyword>
<sequence>MSHEIRTPLTSVKGAIELLTDERYFKNNDQQSKLLTIAHANTERLLTLIGDILDFSKLDSGSLPMHFERQRIESVVTQAAQNLRTLIEERNIALEVLMANDLPDLMIDPNRIAQVVTNLISNALKFSPSNAQLRITVENWQGMVRVGVRDHGEGIAAENLPKLFKKFTQIDSTSTRRAGGTGLGLVICKGIVEQHGGQMSVESAPGEGSTFYFTLPAAPAGAPSTTAEASA</sequence>
<dbReference type="PANTHER" id="PTHR43047">
    <property type="entry name" value="TWO-COMPONENT HISTIDINE PROTEIN KINASE"/>
    <property type="match status" value="1"/>
</dbReference>
<comment type="catalytic activity">
    <reaction evidence="1">
        <text>ATP + protein L-histidine = ADP + protein N-phospho-L-histidine.</text>
        <dbReference type="EC" id="2.7.13.3"/>
    </reaction>
</comment>
<evidence type="ECO:0000256" key="1">
    <source>
        <dbReference type="ARBA" id="ARBA00000085"/>
    </source>
</evidence>
<name>A0A538UBW6_UNCEI</name>
<dbReference type="SUPFAM" id="SSF55874">
    <property type="entry name" value="ATPase domain of HSP90 chaperone/DNA topoisomerase II/histidine kinase"/>
    <property type="match status" value="1"/>
</dbReference>
<dbReference type="InterPro" id="IPR005467">
    <property type="entry name" value="His_kinase_dom"/>
</dbReference>
<evidence type="ECO:0000256" key="3">
    <source>
        <dbReference type="ARBA" id="ARBA00022553"/>
    </source>
</evidence>
<dbReference type="PANTHER" id="PTHR43047:SF72">
    <property type="entry name" value="OSMOSENSING HISTIDINE PROTEIN KINASE SLN1"/>
    <property type="match status" value="1"/>
</dbReference>
<evidence type="ECO:0000313" key="7">
    <source>
        <dbReference type="EMBL" id="TMQ73393.1"/>
    </source>
</evidence>
<keyword evidence="3" id="KW-0597">Phosphoprotein</keyword>
<evidence type="ECO:0000259" key="6">
    <source>
        <dbReference type="PROSITE" id="PS50109"/>
    </source>
</evidence>
<proteinExistence type="predicted"/>
<dbReference type="PRINTS" id="PR00344">
    <property type="entry name" value="BCTRLSENSOR"/>
</dbReference>
<dbReference type="InterPro" id="IPR004358">
    <property type="entry name" value="Sig_transdc_His_kin-like_C"/>
</dbReference>
<gene>
    <name evidence="7" type="ORF">E6K80_00170</name>
</gene>